<dbReference type="EMBL" id="CADEPM010000004">
    <property type="protein sequence ID" value="CAB3404607.1"/>
    <property type="molecule type" value="Genomic_DNA"/>
</dbReference>
<evidence type="ECO:0008006" key="6">
    <source>
        <dbReference type="Google" id="ProtNLM"/>
    </source>
</evidence>
<evidence type="ECO:0000313" key="5">
    <source>
        <dbReference type="Proteomes" id="UP000494206"/>
    </source>
</evidence>
<dbReference type="Gene3D" id="3.20.20.80">
    <property type="entry name" value="Glycosidases"/>
    <property type="match status" value="1"/>
</dbReference>
<dbReference type="Proteomes" id="UP000494206">
    <property type="component" value="Unassembled WGS sequence"/>
</dbReference>
<dbReference type="GO" id="GO:0007165">
    <property type="term" value="P:signal transduction"/>
    <property type="evidence" value="ECO:0007669"/>
    <property type="project" value="TreeGrafter"/>
</dbReference>
<gene>
    <name evidence="4" type="ORF">CBOVIS_LOCUS6910</name>
</gene>
<dbReference type="PANTHER" id="PTHR23208:SF14">
    <property type="entry name" value="GLYCOSIDE HYDROLASE FAMILY 25 PROTEIN-RELATED"/>
    <property type="match status" value="1"/>
</dbReference>
<organism evidence="4 5">
    <name type="scientific">Caenorhabditis bovis</name>
    <dbReference type="NCBI Taxonomy" id="2654633"/>
    <lineage>
        <taxon>Eukaryota</taxon>
        <taxon>Metazoa</taxon>
        <taxon>Ecdysozoa</taxon>
        <taxon>Nematoda</taxon>
        <taxon>Chromadorea</taxon>
        <taxon>Rhabditida</taxon>
        <taxon>Rhabditina</taxon>
        <taxon>Rhabditomorpha</taxon>
        <taxon>Rhabditoidea</taxon>
        <taxon>Rhabditidae</taxon>
        <taxon>Peloderinae</taxon>
        <taxon>Caenorhabditis</taxon>
    </lineage>
</organism>
<accession>A0A8S1EL99</accession>
<dbReference type="GO" id="GO:0003796">
    <property type="term" value="F:lysozyme activity"/>
    <property type="evidence" value="ECO:0007669"/>
    <property type="project" value="InterPro"/>
</dbReference>
<evidence type="ECO:0000313" key="4">
    <source>
        <dbReference type="EMBL" id="CAB3404607.1"/>
    </source>
</evidence>
<dbReference type="InterPro" id="IPR051595">
    <property type="entry name" value="GH25_Enzymes"/>
</dbReference>
<dbReference type="InterPro" id="IPR017853">
    <property type="entry name" value="GH"/>
</dbReference>
<dbReference type="GO" id="GO:0045087">
    <property type="term" value="P:innate immune response"/>
    <property type="evidence" value="ECO:0007669"/>
    <property type="project" value="TreeGrafter"/>
</dbReference>
<comment type="similarity">
    <text evidence="1">Belongs to the glycosyl hydrolase 25 family.</text>
</comment>
<protein>
    <recommendedName>
        <fullName evidence="6">Lysozyme</fullName>
    </recommendedName>
</protein>
<proteinExistence type="inferred from homology"/>
<feature type="signal peptide" evidence="3">
    <location>
        <begin position="1"/>
        <end position="16"/>
    </location>
</feature>
<evidence type="ECO:0000256" key="3">
    <source>
        <dbReference type="SAM" id="SignalP"/>
    </source>
</evidence>
<dbReference type="CDD" id="cd06416">
    <property type="entry name" value="GH25_Lys1-like"/>
    <property type="match status" value="1"/>
</dbReference>
<evidence type="ECO:0000256" key="1">
    <source>
        <dbReference type="ARBA" id="ARBA00010646"/>
    </source>
</evidence>
<dbReference type="PANTHER" id="PTHR23208">
    <property type="entry name" value="LYSOZYME PROTEIN"/>
    <property type="match status" value="1"/>
</dbReference>
<dbReference type="GO" id="GO:0009253">
    <property type="term" value="P:peptidoglycan catabolic process"/>
    <property type="evidence" value="ECO:0007669"/>
    <property type="project" value="InterPro"/>
</dbReference>
<evidence type="ECO:0000256" key="2">
    <source>
        <dbReference type="ARBA" id="ARBA00022729"/>
    </source>
</evidence>
<dbReference type="OrthoDB" id="5816419at2759"/>
<dbReference type="InterPro" id="IPR002053">
    <property type="entry name" value="Glyco_hydro_25"/>
</dbReference>
<dbReference type="SUPFAM" id="SSF51445">
    <property type="entry name" value="(Trans)glycosidases"/>
    <property type="match status" value="1"/>
</dbReference>
<dbReference type="PROSITE" id="PS51904">
    <property type="entry name" value="GLYCOSYL_HYDROL_F25_2"/>
    <property type="match status" value="1"/>
</dbReference>
<dbReference type="AlphaFoldDB" id="A0A8S1EL99"/>
<name>A0A8S1EL99_9PELO</name>
<reference evidence="4 5" key="1">
    <citation type="submission" date="2020-04" db="EMBL/GenBank/DDBJ databases">
        <authorList>
            <person name="Laetsch R D."/>
            <person name="Stevens L."/>
            <person name="Kumar S."/>
            <person name="Blaxter L. M."/>
        </authorList>
    </citation>
    <scope>NUCLEOTIDE SEQUENCE [LARGE SCALE GENOMIC DNA]</scope>
</reference>
<sequence>MIRTSILIVLVATVGSSVIPKAQPIVNPSLPIKFERTVVQQSPVIPSNSAAGWRYGVDLSVPTTPQKTQCLKQLSYSSAFIRVYNPLGQGSFDINSCNTIRNAMSADLSIEIYMTPQPVSSKPAYQQVDELYNGLTNCGITARRLWIQITSPVNWPSAQSPNINFMNSIIARAKKYGMAVGIYTNLYEWSQITGGWNGLGNDVLLWYWNVYGPGVSGETPANFNDFRPFGNWRAATVKQFAQTETVCQMTVNRDIYYTVTAELPKAIEMKL</sequence>
<feature type="chain" id="PRO_5035751961" description="Lysozyme" evidence="3">
    <location>
        <begin position="17"/>
        <end position="271"/>
    </location>
</feature>
<keyword evidence="5" id="KW-1185">Reference proteome</keyword>
<keyword evidence="2 3" id="KW-0732">Signal</keyword>
<comment type="caution">
    <text evidence="4">The sequence shown here is derived from an EMBL/GenBank/DDBJ whole genome shotgun (WGS) entry which is preliminary data.</text>
</comment>
<dbReference type="GO" id="GO:0016998">
    <property type="term" value="P:cell wall macromolecule catabolic process"/>
    <property type="evidence" value="ECO:0007669"/>
    <property type="project" value="InterPro"/>
</dbReference>